<dbReference type="KEGG" id="nvi:103317616"/>
<dbReference type="PRINTS" id="PR00722">
    <property type="entry name" value="CHYMOTRYPSIN"/>
</dbReference>
<dbReference type="Proteomes" id="UP000002358">
    <property type="component" value="Chromosome 1"/>
</dbReference>
<dbReference type="GO" id="GO:0004252">
    <property type="term" value="F:serine-type endopeptidase activity"/>
    <property type="evidence" value="ECO:0007669"/>
    <property type="project" value="InterPro"/>
</dbReference>
<dbReference type="SUPFAM" id="SSF50494">
    <property type="entry name" value="Trypsin-like serine proteases"/>
    <property type="match status" value="1"/>
</dbReference>
<evidence type="ECO:0000313" key="10">
    <source>
        <dbReference type="Proteomes" id="UP000002358"/>
    </source>
</evidence>
<evidence type="ECO:0000259" key="8">
    <source>
        <dbReference type="PROSITE" id="PS50240"/>
    </source>
</evidence>
<accession>A0A7M7M1J1</accession>
<dbReference type="InterPro" id="IPR018114">
    <property type="entry name" value="TRYPSIN_HIS"/>
</dbReference>
<dbReference type="PANTHER" id="PTHR24276">
    <property type="entry name" value="POLYSERASE-RELATED"/>
    <property type="match status" value="1"/>
</dbReference>
<dbReference type="PROSITE" id="PS00134">
    <property type="entry name" value="TRYPSIN_HIS"/>
    <property type="match status" value="1"/>
</dbReference>
<dbReference type="InterPro" id="IPR001314">
    <property type="entry name" value="Peptidase_S1A"/>
</dbReference>
<proteinExistence type="inferred from homology"/>
<dbReference type="GeneID" id="103317616"/>
<keyword evidence="2 6" id="KW-0645">Protease</keyword>
<evidence type="ECO:0000256" key="1">
    <source>
        <dbReference type="ARBA" id="ARBA00007664"/>
    </source>
</evidence>
<keyword evidence="7" id="KW-0732">Signal</keyword>
<dbReference type="PROSITE" id="PS50240">
    <property type="entry name" value="TRYPSIN_DOM"/>
    <property type="match status" value="1"/>
</dbReference>
<dbReference type="InterPro" id="IPR001254">
    <property type="entry name" value="Trypsin_dom"/>
</dbReference>
<keyword evidence="4 6" id="KW-0720">Serine protease</keyword>
<name>A0A7M7M1J1_NASVI</name>
<evidence type="ECO:0000256" key="2">
    <source>
        <dbReference type="ARBA" id="ARBA00022670"/>
    </source>
</evidence>
<evidence type="ECO:0000256" key="7">
    <source>
        <dbReference type="SAM" id="SignalP"/>
    </source>
</evidence>
<dbReference type="SMR" id="A0A7M7M1J1"/>
<dbReference type="Pfam" id="PF00089">
    <property type="entry name" value="Trypsin"/>
    <property type="match status" value="1"/>
</dbReference>
<dbReference type="RefSeq" id="XP_016836621.1">
    <property type="nucleotide sequence ID" value="XM_016981132.2"/>
</dbReference>
<dbReference type="FunCoup" id="A0A7M7M1J1">
    <property type="interactions" value="15"/>
</dbReference>
<dbReference type="SMART" id="SM00020">
    <property type="entry name" value="Tryp_SPc"/>
    <property type="match status" value="1"/>
</dbReference>
<dbReference type="InterPro" id="IPR009003">
    <property type="entry name" value="Peptidase_S1_PA"/>
</dbReference>
<evidence type="ECO:0000313" key="9">
    <source>
        <dbReference type="EnsemblMetazoa" id="XP_016836621"/>
    </source>
</evidence>
<dbReference type="InterPro" id="IPR033116">
    <property type="entry name" value="TRYPSIN_SER"/>
</dbReference>
<feature type="chain" id="PRO_5029813222" description="Peptidase S1 domain-containing protein" evidence="7">
    <location>
        <begin position="25"/>
        <end position="350"/>
    </location>
</feature>
<sequence length="350" mass="37864">MNRATLLLCLFGILSSNLISNVAARLGGEGIIGGERADEKQFPYQVALLVKGKLVCGGGIIGDKYILTAAHCFIDKTGSFYNRAYTVVAGATDLNLDEGIKIAPEKVYVHKDYQTSTFENDIAILKLKEGLGVDSNPSLSKLNLPKANLKYTGRTAVISGYGFTTIQVMTYPVIGIPIEVGGSTDNKLRFTKVDIISNAECAQRNALKPVYNSNICGQVKQHNPSKSEGICSGDSGSPLVIDDDVVIGVVSTSPLGCDETVEAASYTRVSSHLTFVENVLKGKSTTGARIFEFPDDKPAQKSSGDFLFFPPYPSYGQDDDIFSIPQYGDRYAQFPSFSLPFDSLGYKKRK</sequence>
<reference evidence="9" key="1">
    <citation type="submission" date="2021-01" db="UniProtKB">
        <authorList>
            <consortium name="EnsemblMetazoa"/>
        </authorList>
    </citation>
    <scope>IDENTIFICATION</scope>
</reference>
<dbReference type="PANTHER" id="PTHR24276:SF96">
    <property type="entry name" value="PEPTIDASE S1 DOMAIN-CONTAINING PROTEIN"/>
    <property type="match status" value="1"/>
</dbReference>
<feature type="domain" description="Peptidase S1" evidence="8">
    <location>
        <begin position="31"/>
        <end position="281"/>
    </location>
</feature>
<keyword evidence="3 6" id="KW-0378">Hydrolase</keyword>
<feature type="signal peptide" evidence="7">
    <location>
        <begin position="1"/>
        <end position="24"/>
    </location>
</feature>
<evidence type="ECO:0000256" key="5">
    <source>
        <dbReference type="ARBA" id="ARBA00023157"/>
    </source>
</evidence>
<dbReference type="EnsemblMetazoa" id="XM_016981132">
    <property type="protein sequence ID" value="XP_016836621"/>
    <property type="gene ID" value="LOC103317616"/>
</dbReference>
<dbReference type="CDD" id="cd00190">
    <property type="entry name" value="Tryp_SPc"/>
    <property type="match status" value="1"/>
</dbReference>
<dbReference type="InParanoid" id="A0A7M7M1J1"/>
<organism evidence="9 10">
    <name type="scientific">Nasonia vitripennis</name>
    <name type="common">Parasitic wasp</name>
    <dbReference type="NCBI Taxonomy" id="7425"/>
    <lineage>
        <taxon>Eukaryota</taxon>
        <taxon>Metazoa</taxon>
        <taxon>Ecdysozoa</taxon>
        <taxon>Arthropoda</taxon>
        <taxon>Hexapoda</taxon>
        <taxon>Insecta</taxon>
        <taxon>Pterygota</taxon>
        <taxon>Neoptera</taxon>
        <taxon>Endopterygota</taxon>
        <taxon>Hymenoptera</taxon>
        <taxon>Apocrita</taxon>
        <taxon>Proctotrupomorpha</taxon>
        <taxon>Chalcidoidea</taxon>
        <taxon>Pteromalidae</taxon>
        <taxon>Pteromalinae</taxon>
        <taxon>Nasonia</taxon>
    </lineage>
</organism>
<dbReference type="InterPro" id="IPR050430">
    <property type="entry name" value="Peptidase_S1"/>
</dbReference>
<protein>
    <recommendedName>
        <fullName evidence="8">Peptidase S1 domain-containing protein</fullName>
    </recommendedName>
</protein>
<evidence type="ECO:0000256" key="4">
    <source>
        <dbReference type="ARBA" id="ARBA00022825"/>
    </source>
</evidence>
<evidence type="ECO:0000256" key="6">
    <source>
        <dbReference type="RuleBase" id="RU363034"/>
    </source>
</evidence>
<dbReference type="FunFam" id="2.40.10.10:FF:000068">
    <property type="entry name" value="transmembrane protease serine 2"/>
    <property type="match status" value="1"/>
</dbReference>
<dbReference type="OrthoDB" id="5565075at2759"/>
<dbReference type="Gene3D" id="2.40.10.10">
    <property type="entry name" value="Trypsin-like serine proteases"/>
    <property type="match status" value="1"/>
</dbReference>
<dbReference type="AlphaFoldDB" id="A0A7M7M1J1"/>
<dbReference type="PROSITE" id="PS00135">
    <property type="entry name" value="TRYPSIN_SER"/>
    <property type="match status" value="1"/>
</dbReference>
<evidence type="ECO:0000256" key="3">
    <source>
        <dbReference type="ARBA" id="ARBA00022801"/>
    </source>
</evidence>
<keyword evidence="5" id="KW-1015">Disulfide bond</keyword>
<keyword evidence="10" id="KW-1185">Reference proteome</keyword>
<dbReference type="GO" id="GO:0006508">
    <property type="term" value="P:proteolysis"/>
    <property type="evidence" value="ECO:0007669"/>
    <property type="project" value="UniProtKB-KW"/>
</dbReference>
<comment type="similarity">
    <text evidence="1">Belongs to the peptidase S1 family.</text>
</comment>
<dbReference type="InterPro" id="IPR043504">
    <property type="entry name" value="Peptidase_S1_PA_chymotrypsin"/>
</dbReference>